<dbReference type="PANTHER" id="PTHR10612:SF49">
    <property type="entry name" value="APOLIPOPROTEIN D-LIKE PROTEIN"/>
    <property type="match status" value="1"/>
</dbReference>
<dbReference type="SUPFAM" id="SSF50814">
    <property type="entry name" value="Lipocalins"/>
    <property type="match status" value="1"/>
</dbReference>
<reference evidence="3" key="1">
    <citation type="submission" date="2018-08" db="EMBL/GenBank/DDBJ databases">
        <authorList>
            <person name="Gao H."/>
            <person name="Ma H."/>
        </authorList>
    </citation>
    <scope>NUCLEOTIDE SEQUENCE</scope>
</reference>
<feature type="domain" description="Lipocalin/cytosolic fatty-acid binding" evidence="2">
    <location>
        <begin position="37"/>
        <end position="183"/>
    </location>
</feature>
<dbReference type="InterPro" id="IPR000566">
    <property type="entry name" value="Lipocln_cytosolic_FA-bd_dom"/>
</dbReference>
<dbReference type="AlphaFoldDB" id="A0A5B8TWI3"/>
<evidence type="ECO:0000259" key="2">
    <source>
        <dbReference type="Pfam" id="PF08212"/>
    </source>
</evidence>
<sequence length="267" mass="29027">MRTSGAALVFVGLLVGIVGAHDWGWGSCPVIPAKAKLNVDKFIGLWYVIELFDSSSTCQTLNYTRMSETQLSVTKSRQFYILDSLSIDHANTYKGKLDIPNEDNAGKMRVKWPLNIAGKADYTIFDTDYDTYAVIYECQEVSTLAYRQSAAILSRSPTLDSAIVDRVKNQLKGAGISISHFDKIDHSVCTQPSDSSMKIDIDDNTFKDIVDSAGSGIKSVASTVANGATNLADTVVDFTRRFGASTDGSSASATLQEEKYADVEIIS</sequence>
<dbReference type="GO" id="GO:0006629">
    <property type="term" value="P:lipid metabolic process"/>
    <property type="evidence" value="ECO:0007669"/>
    <property type="project" value="TreeGrafter"/>
</dbReference>
<name>A0A5B8TWI3_PALCI</name>
<proteinExistence type="evidence at transcript level"/>
<evidence type="ECO:0000313" key="3">
    <source>
        <dbReference type="EMBL" id="QEA69217.1"/>
    </source>
</evidence>
<evidence type="ECO:0000256" key="1">
    <source>
        <dbReference type="SAM" id="SignalP"/>
    </source>
</evidence>
<feature type="signal peptide" evidence="1">
    <location>
        <begin position="1"/>
        <end position="20"/>
    </location>
</feature>
<feature type="chain" id="PRO_5022726082" evidence="1">
    <location>
        <begin position="21"/>
        <end position="267"/>
    </location>
</feature>
<dbReference type="PANTHER" id="PTHR10612">
    <property type="entry name" value="APOLIPOPROTEIN D"/>
    <property type="match status" value="1"/>
</dbReference>
<dbReference type="InterPro" id="IPR012674">
    <property type="entry name" value="Calycin"/>
</dbReference>
<dbReference type="Gene3D" id="2.40.128.20">
    <property type="match status" value="1"/>
</dbReference>
<protein>
    <submittedName>
        <fullName evidence="3">Lipocalin-like protein 1</fullName>
    </submittedName>
</protein>
<dbReference type="GO" id="GO:0000302">
    <property type="term" value="P:response to reactive oxygen species"/>
    <property type="evidence" value="ECO:0007669"/>
    <property type="project" value="TreeGrafter"/>
</dbReference>
<dbReference type="PRINTS" id="PR00179">
    <property type="entry name" value="LIPOCALIN"/>
</dbReference>
<dbReference type="EMBL" id="MH732744">
    <property type="protein sequence ID" value="QEA69217.1"/>
    <property type="molecule type" value="mRNA"/>
</dbReference>
<dbReference type="GO" id="GO:0005737">
    <property type="term" value="C:cytoplasm"/>
    <property type="evidence" value="ECO:0007669"/>
    <property type="project" value="TreeGrafter"/>
</dbReference>
<accession>A0A5B8TWI3</accession>
<dbReference type="Pfam" id="PF08212">
    <property type="entry name" value="Lipocalin_2"/>
    <property type="match status" value="1"/>
</dbReference>
<organism evidence="3">
    <name type="scientific">Palaemon carinicauda</name>
    <name type="common">Ridgetail white prawn</name>
    <name type="synonym">Exopalaemon carinicauda</name>
    <dbReference type="NCBI Taxonomy" id="392227"/>
    <lineage>
        <taxon>Eukaryota</taxon>
        <taxon>Metazoa</taxon>
        <taxon>Ecdysozoa</taxon>
        <taxon>Arthropoda</taxon>
        <taxon>Crustacea</taxon>
        <taxon>Multicrustacea</taxon>
        <taxon>Malacostraca</taxon>
        <taxon>Eumalacostraca</taxon>
        <taxon>Eucarida</taxon>
        <taxon>Decapoda</taxon>
        <taxon>Pleocyemata</taxon>
        <taxon>Caridea</taxon>
        <taxon>Palaemonoidea</taxon>
        <taxon>Palaemonidae</taxon>
        <taxon>Palaemon</taxon>
    </lineage>
</organism>
<keyword evidence="1" id="KW-0732">Signal</keyword>